<dbReference type="GO" id="GO:0052621">
    <property type="term" value="F:diguanylate cyclase activity"/>
    <property type="evidence" value="ECO:0007669"/>
    <property type="project" value="UniProtKB-EC"/>
</dbReference>
<dbReference type="SUPFAM" id="SSF55073">
    <property type="entry name" value="Nucleotide cyclase"/>
    <property type="match status" value="1"/>
</dbReference>
<evidence type="ECO:0000313" key="5">
    <source>
        <dbReference type="EMBL" id="OGI42018.1"/>
    </source>
</evidence>
<dbReference type="PANTHER" id="PTHR45138">
    <property type="entry name" value="REGULATORY COMPONENTS OF SENSORY TRANSDUCTION SYSTEM"/>
    <property type="match status" value="1"/>
</dbReference>
<dbReference type="InterPro" id="IPR050469">
    <property type="entry name" value="Diguanylate_Cyclase"/>
</dbReference>
<evidence type="ECO:0000256" key="3">
    <source>
        <dbReference type="SAM" id="Phobius"/>
    </source>
</evidence>
<dbReference type="EC" id="2.7.7.65" evidence="1"/>
<keyword evidence="3" id="KW-0472">Membrane</keyword>
<feature type="transmembrane region" description="Helical" evidence="3">
    <location>
        <begin position="12"/>
        <end position="33"/>
    </location>
</feature>
<dbReference type="InterPro" id="IPR029787">
    <property type="entry name" value="Nucleotide_cyclase"/>
</dbReference>
<dbReference type="Gene3D" id="3.30.70.270">
    <property type="match status" value="1"/>
</dbReference>
<dbReference type="Proteomes" id="UP000179344">
    <property type="component" value="Unassembled WGS sequence"/>
</dbReference>
<dbReference type="InterPro" id="IPR000160">
    <property type="entry name" value="GGDEF_dom"/>
</dbReference>
<dbReference type="EMBL" id="MFST01000164">
    <property type="protein sequence ID" value="OGI42018.1"/>
    <property type="molecule type" value="Genomic_DNA"/>
</dbReference>
<dbReference type="NCBIfam" id="TIGR00254">
    <property type="entry name" value="GGDEF"/>
    <property type="match status" value="1"/>
</dbReference>
<name>A0A1F6TA55_9PROT</name>
<dbReference type="Pfam" id="PF00990">
    <property type="entry name" value="GGDEF"/>
    <property type="match status" value="1"/>
</dbReference>
<keyword evidence="3" id="KW-1133">Transmembrane helix</keyword>
<evidence type="ECO:0000313" key="6">
    <source>
        <dbReference type="Proteomes" id="UP000179344"/>
    </source>
</evidence>
<evidence type="ECO:0000256" key="1">
    <source>
        <dbReference type="ARBA" id="ARBA00012528"/>
    </source>
</evidence>
<keyword evidence="3" id="KW-0812">Transmembrane</keyword>
<dbReference type="FunFam" id="3.30.70.270:FF:000001">
    <property type="entry name" value="Diguanylate cyclase domain protein"/>
    <property type="match status" value="1"/>
</dbReference>
<reference evidence="5 6" key="1">
    <citation type="journal article" date="2016" name="Nat. Commun.">
        <title>Thousands of microbial genomes shed light on interconnected biogeochemical processes in an aquifer system.</title>
        <authorList>
            <person name="Anantharaman K."/>
            <person name="Brown C.T."/>
            <person name="Hug L.A."/>
            <person name="Sharon I."/>
            <person name="Castelle C.J."/>
            <person name="Probst A.J."/>
            <person name="Thomas B.C."/>
            <person name="Singh A."/>
            <person name="Wilkins M.J."/>
            <person name="Karaoz U."/>
            <person name="Brodie E.L."/>
            <person name="Williams K.H."/>
            <person name="Hubbard S.S."/>
            <person name="Banfield J.F."/>
        </authorList>
    </citation>
    <scope>NUCLEOTIDE SEQUENCE [LARGE SCALE GENOMIC DNA]</scope>
</reference>
<sequence length="254" mass="27743">MKKEKKELAVAIKAMVGVVAITIVAESLIMGLLDAVGISEHTAFAIFADAALLAVVVAPPIYWLVVRPLRREFKKRVQAESVAEDMSRLAITDPLTHIMNRRGITMGLLEAMAQAERYNTPLTVAMIDIDHFKQVNDEFGHKAGDRVLADLAAILADSLRMPDKVGRYGGEEFLIVLPHTNLTQGKKIAERIRAAVNVGRFSVGAKNAKLTVSIGLTQFQKGEDLEQLQSRADQALYEAKGGGRNQVVSSKKRA</sequence>
<organism evidence="5 6">
    <name type="scientific">Candidatus Muproteobacteria bacterium RBG_16_65_31</name>
    <dbReference type="NCBI Taxonomy" id="1817759"/>
    <lineage>
        <taxon>Bacteria</taxon>
        <taxon>Pseudomonadati</taxon>
        <taxon>Pseudomonadota</taxon>
        <taxon>Candidatus Muproteobacteria</taxon>
    </lineage>
</organism>
<feature type="transmembrane region" description="Helical" evidence="3">
    <location>
        <begin position="45"/>
        <end position="66"/>
    </location>
</feature>
<dbReference type="AlphaFoldDB" id="A0A1F6TA55"/>
<protein>
    <recommendedName>
        <fullName evidence="1">diguanylate cyclase</fullName>
        <ecNumber evidence="1">2.7.7.65</ecNumber>
    </recommendedName>
</protein>
<feature type="domain" description="GGDEF" evidence="4">
    <location>
        <begin position="120"/>
        <end position="252"/>
    </location>
</feature>
<accession>A0A1F6TA55</accession>
<dbReference type="InterPro" id="IPR043128">
    <property type="entry name" value="Rev_trsase/Diguanyl_cyclase"/>
</dbReference>
<evidence type="ECO:0000259" key="4">
    <source>
        <dbReference type="PROSITE" id="PS50887"/>
    </source>
</evidence>
<proteinExistence type="predicted"/>
<comment type="catalytic activity">
    <reaction evidence="2">
        <text>2 GTP = 3',3'-c-di-GMP + 2 diphosphate</text>
        <dbReference type="Rhea" id="RHEA:24898"/>
        <dbReference type="ChEBI" id="CHEBI:33019"/>
        <dbReference type="ChEBI" id="CHEBI:37565"/>
        <dbReference type="ChEBI" id="CHEBI:58805"/>
        <dbReference type="EC" id="2.7.7.65"/>
    </reaction>
</comment>
<comment type="caution">
    <text evidence="5">The sequence shown here is derived from an EMBL/GenBank/DDBJ whole genome shotgun (WGS) entry which is preliminary data.</text>
</comment>
<dbReference type="CDD" id="cd01949">
    <property type="entry name" value="GGDEF"/>
    <property type="match status" value="1"/>
</dbReference>
<dbReference type="SMART" id="SM00267">
    <property type="entry name" value="GGDEF"/>
    <property type="match status" value="1"/>
</dbReference>
<dbReference type="PANTHER" id="PTHR45138:SF9">
    <property type="entry name" value="DIGUANYLATE CYCLASE DGCM-RELATED"/>
    <property type="match status" value="1"/>
</dbReference>
<dbReference type="PROSITE" id="PS50887">
    <property type="entry name" value="GGDEF"/>
    <property type="match status" value="1"/>
</dbReference>
<gene>
    <name evidence="5" type="ORF">A2V92_07005</name>
</gene>
<evidence type="ECO:0000256" key="2">
    <source>
        <dbReference type="ARBA" id="ARBA00034247"/>
    </source>
</evidence>